<dbReference type="InterPro" id="IPR000399">
    <property type="entry name" value="TPP-bd_CS"/>
</dbReference>
<evidence type="ECO:0000256" key="2">
    <source>
        <dbReference type="ARBA" id="ARBA00023052"/>
    </source>
</evidence>
<proteinExistence type="inferred from homology"/>
<dbReference type="CDD" id="cd00568">
    <property type="entry name" value="TPP_enzymes"/>
    <property type="match status" value="1"/>
</dbReference>
<evidence type="ECO:0000259" key="4">
    <source>
        <dbReference type="Pfam" id="PF00205"/>
    </source>
</evidence>
<dbReference type="GO" id="GO:0000287">
    <property type="term" value="F:magnesium ion binding"/>
    <property type="evidence" value="ECO:0007669"/>
    <property type="project" value="InterPro"/>
</dbReference>
<dbReference type="AlphaFoldDB" id="A0A6N1X853"/>
<evidence type="ECO:0000313" key="8">
    <source>
        <dbReference type="Proteomes" id="UP000509579"/>
    </source>
</evidence>
<dbReference type="PROSITE" id="PS00187">
    <property type="entry name" value="TPP_ENZYMES"/>
    <property type="match status" value="1"/>
</dbReference>
<comment type="similarity">
    <text evidence="1 3">Belongs to the TPP enzyme family.</text>
</comment>
<dbReference type="PANTHER" id="PTHR18968">
    <property type="entry name" value="THIAMINE PYROPHOSPHATE ENZYMES"/>
    <property type="match status" value="1"/>
</dbReference>
<dbReference type="GO" id="GO:0050660">
    <property type="term" value="F:flavin adenine dinucleotide binding"/>
    <property type="evidence" value="ECO:0007669"/>
    <property type="project" value="TreeGrafter"/>
</dbReference>
<dbReference type="KEGG" id="aant:HUK68_21810"/>
<gene>
    <name evidence="7" type="ORF">HUK68_21810</name>
</gene>
<dbReference type="Proteomes" id="UP000509579">
    <property type="component" value="Plasmid unnamed1"/>
</dbReference>
<geneLocation type="plasmid" evidence="7 8">
    <name>unnamed1</name>
</geneLocation>
<dbReference type="CDD" id="cd07035">
    <property type="entry name" value="TPP_PYR_POX_like"/>
    <property type="match status" value="1"/>
</dbReference>
<dbReference type="FunFam" id="3.40.50.970:FF:000007">
    <property type="entry name" value="Acetolactate synthase"/>
    <property type="match status" value="1"/>
</dbReference>
<dbReference type="Pfam" id="PF02775">
    <property type="entry name" value="TPP_enzyme_C"/>
    <property type="match status" value="1"/>
</dbReference>
<dbReference type="Pfam" id="PF00205">
    <property type="entry name" value="TPP_enzyme_M"/>
    <property type="match status" value="1"/>
</dbReference>
<dbReference type="Gene3D" id="3.40.50.970">
    <property type="match status" value="2"/>
</dbReference>
<dbReference type="InterPro" id="IPR045229">
    <property type="entry name" value="TPP_enz"/>
</dbReference>
<dbReference type="SUPFAM" id="SSF52467">
    <property type="entry name" value="DHS-like NAD/FAD-binding domain"/>
    <property type="match status" value="1"/>
</dbReference>
<evidence type="ECO:0000313" key="7">
    <source>
        <dbReference type="EMBL" id="QKV55549.1"/>
    </source>
</evidence>
<evidence type="ECO:0000256" key="3">
    <source>
        <dbReference type="RuleBase" id="RU362132"/>
    </source>
</evidence>
<dbReference type="RefSeq" id="WP_175506335.1">
    <property type="nucleotide sequence ID" value="NZ_CP054841.1"/>
</dbReference>
<dbReference type="GO" id="GO:0005948">
    <property type="term" value="C:acetolactate synthase complex"/>
    <property type="evidence" value="ECO:0007669"/>
    <property type="project" value="TreeGrafter"/>
</dbReference>
<dbReference type="Pfam" id="PF02776">
    <property type="entry name" value="TPP_enzyme_N"/>
    <property type="match status" value="1"/>
</dbReference>
<dbReference type="InterPro" id="IPR011766">
    <property type="entry name" value="TPP_enzyme_TPP-bd"/>
</dbReference>
<dbReference type="GO" id="GO:0009097">
    <property type="term" value="P:isoleucine biosynthetic process"/>
    <property type="evidence" value="ECO:0007669"/>
    <property type="project" value="TreeGrafter"/>
</dbReference>
<feature type="domain" description="Thiamine pyrophosphate enzyme TPP-binding" evidence="5">
    <location>
        <begin position="401"/>
        <end position="547"/>
    </location>
</feature>
<keyword evidence="2 3" id="KW-0786">Thiamine pyrophosphate</keyword>
<dbReference type="InterPro" id="IPR012001">
    <property type="entry name" value="Thiamin_PyroP_enz_TPP-bd_dom"/>
</dbReference>
<keyword evidence="8" id="KW-1185">Reference proteome</keyword>
<dbReference type="InterPro" id="IPR012000">
    <property type="entry name" value="Thiamin_PyroP_enz_cen_dom"/>
</dbReference>
<feature type="domain" description="Thiamine pyrophosphate enzyme central" evidence="4">
    <location>
        <begin position="203"/>
        <end position="341"/>
    </location>
</feature>
<dbReference type="Gene3D" id="3.40.50.1220">
    <property type="entry name" value="TPP-binding domain"/>
    <property type="match status" value="1"/>
</dbReference>
<name>A0A6N1X853_9BURK</name>
<organism evidence="7 8">
    <name type="scientific">Comamonas antarctica</name>
    <dbReference type="NCBI Taxonomy" id="2743470"/>
    <lineage>
        <taxon>Bacteria</taxon>
        <taxon>Pseudomonadati</taxon>
        <taxon>Pseudomonadota</taxon>
        <taxon>Betaproteobacteria</taxon>
        <taxon>Burkholderiales</taxon>
        <taxon>Comamonadaceae</taxon>
        <taxon>Comamonas</taxon>
    </lineage>
</organism>
<protein>
    <submittedName>
        <fullName evidence="7">Thiamine pyrophosphate-binding protein</fullName>
    </submittedName>
</protein>
<dbReference type="GO" id="GO:0009099">
    <property type="term" value="P:L-valine biosynthetic process"/>
    <property type="evidence" value="ECO:0007669"/>
    <property type="project" value="TreeGrafter"/>
</dbReference>
<reference evidence="7 8" key="1">
    <citation type="submission" date="2020-06" db="EMBL/GenBank/DDBJ databases">
        <title>Acidovorax antarctica sp. nov., isolated from Corinth ice sheet soil, Antarctic Fields Peninsula.</title>
        <authorList>
            <person name="Xu Q."/>
            <person name="Peng F."/>
        </authorList>
    </citation>
    <scope>NUCLEOTIDE SEQUENCE [LARGE SCALE GENOMIC DNA]</scope>
    <source>
        <strain evidence="7 8">16-35-5</strain>
        <plasmid evidence="7 8">unnamed1</plasmid>
    </source>
</reference>
<evidence type="ECO:0000256" key="1">
    <source>
        <dbReference type="ARBA" id="ARBA00007812"/>
    </source>
</evidence>
<dbReference type="GO" id="GO:0003984">
    <property type="term" value="F:acetolactate synthase activity"/>
    <property type="evidence" value="ECO:0007669"/>
    <property type="project" value="TreeGrafter"/>
</dbReference>
<dbReference type="SUPFAM" id="SSF52518">
    <property type="entry name" value="Thiamin diphosphate-binding fold (THDP-binding)"/>
    <property type="match status" value="2"/>
</dbReference>
<dbReference type="InterPro" id="IPR029035">
    <property type="entry name" value="DHS-like_NAD/FAD-binding_dom"/>
</dbReference>
<dbReference type="EMBL" id="CP054841">
    <property type="protein sequence ID" value="QKV55549.1"/>
    <property type="molecule type" value="Genomic_DNA"/>
</dbReference>
<dbReference type="NCBIfam" id="NF006052">
    <property type="entry name" value="PRK08199.1"/>
    <property type="match status" value="1"/>
</dbReference>
<keyword evidence="7" id="KW-0614">Plasmid</keyword>
<evidence type="ECO:0000259" key="5">
    <source>
        <dbReference type="Pfam" id="PF02775"/>
    </source>
</evidence>
<dbReference type="PANTHER" id="PTHR18968:SF120">
    <property type="entry name" value="ACETOLACTATE SYNTHASE LARGE SUBUNIT"/>
    <property type="match status" value="1"/>
</dbReference>
<evidence type="ECO:0000259" key="6">
    <source>
        <dbReference type="Pfam" id="PF02776"/>
    </source>
</evidence>
<feature type="domain" description="Thiamine pyrophosphate enzyme N-terminal TPP-binding" evidence="6">
    <location>
        <begin position="17"/>
        <end position="134"/>
    </location>
</feature>
<dbReference type="GO" id="GO:0030976">
    <property type="term" value="F:thiamine pyrophosphate binding"/>
    <property type="evidence" value="ECO:0007669"/>
    <property type="project" value="InterPro"/>
</dbReference>
<dbReference type="InterPro" id="IPR029061">
    <property type="entry name" value="THDP-binding"/>
</dbReference>
<accession>A0A6N1X853</accession>
<sequence length="562" mass="59360">MLEDTPSRTAASATPRTAAQVLVDALRLHGVDRVFCVPGESYLAVLDALHDARGSIELIVTKHEGGAANMAEADGKMTGRPGICMVTRGPGATHASIGVHIAQQDSTPMILFVGQIARRQVGRDAFQEVDYQAMFGGLAKWVVEVTDASRMAEIVARAFHTAVSGRPGPMVVSLPEDMLVETTQTMAFAACALQAVPPSDAALAQIAQALQAARQPLVVAGGSGWSAAAAQQLQRFAAAWNLPVACAFRRQDALDNRSPQYVGHLSLGMNPRLKEAVKGADLILAIGTRLGDVSTDSYTLLEVPVPRQRLIHIHPDAGEIGRVYRPDIGVQADTACAIAALAALAAPASRPWDGWTLAARQAHAAFSQPPGRVAEAVGVDLGQAVAHASAVLPDDALVTNGAGNYSVWLHRFYQYRAARTELATTCGAMGYGVPAAVAAALRHPEREVLCVAGDGCFLMYPQELATAAEHGARLVVLVVNNGMYGTIRMHQENHYPGRVSGTRLVGPDYVALARAMGAAHAERVDSTEDFPAALARARQVAGFSLLELSTDPRQITPSARLP</sequence>